<keyword evidence="5" id="KW-1185">Reference proteome</keyword>
<accession>A0ABX0Q466</accession>
<dbReference type="SUPFAM" id="SSF54001">
    <property type="entry name" value="Cysteine proteinases"/>
    <property type="match status" value="1"/>
</dbReference>
<feature type="signal peptide" evidence="2">
    <location>
        <begin position="1"/>
        <end position="21"/>
    </location>
</feature>
<evidence type="ECO:0000313" key="4">
    <source>
        <dbReference type="EMBL" id="NID05250.1"/>
    </source>
</evidence>
<dbReference type="Proteomes" id="UP001429601">
    <property type="component" value="Unassembled WGS sequence"/>
</dbReference>
<evidence type="ECO:0000259" key="3">
    <source>
        <dbReference type="SMART" id="SM00460"/>
    </source>
</evidence>
<dbReference type="PANTHER" id="PTHR33490">
    <property type="entry name" value="BLR5614 PROTEIN-RELATED"/>
    <property type="match status" value="1"/>
</dbReference>
<dbReference type="SMART" id="SM00460">
    <property type="entry name" value="TGc"/>
    <property type="match status" value="1"/>
</dbReference>
<evidence type="ECO:0000313" key="5">
    <source>
        <dbReference type="Proteomes" id="UP001429601"/>
    </source>
</evidence>
<keyword evidence="2" id="KW-0732">Signal</keyword>
<evidence type="ECO:0000256" key="2">
    <source>
        <dbReference type="SAM" id="SignalP"/>
    </source>
</evidence>
<dbReference type="InterPro" id="IPR002931">
    <property type="entry name" value="Transglutaminase-like"/>
</dbReference>
<feature type="region of interest" description="Disordered" evidence="1">
    <location>
        <begin position="480"/>
        <end position="504"/>
    </location>
</feature>
<feature type="compositionally biased region" description="Polar residues" evidence="1">
    <location>
        <begin position="86"/>
        <end position="95"/>
    </location>
</feature>
<dbReference type="Pfam" id="PF01841">
    <property type="entry name" value="Transglut_core"/>
    <property type="match status" value="1"/>
</dbReference>
<dbReference type="InterPro" id="IPR038765">
    <property type="entry name" value="Papain-like_cys_pep_sf"/>
</dbReference>
<dbReference type="Gene3D" id="3.10.620.30">
    <property type="match status" value="1"/>
</dbReference>
<dbReference type="RefSeq" id="WP_167125657.1">
    <property type="nucleotide sequence ID" value="NZ_JAAQQR010000004.1"/>
</dbReference>
<name>A0ABX0Q466_9GAMM</name>
<organism evidence="4 5">
    <name type="scientific">Luteibacter jiangsuensis</name>
    <dbReference type="NCBI Taxonomy" id="637577"/>
    <lineage>
        <taxon>Bacteria</taxon>
        <taxon>Pseudomonadati</taxon>
        <taxon>Pseudomonadota</taxon>
        <taxon>Gammaproteobacteria</taxon>
        <taxon>Lysobacterales</taxon>
        <taxon>Rhodanobacteraceae</taxon>
        <taxon>Luteibacter</taxon>
    </lineage>
</organism>
<gene>
    <name evidence="4" type="ORF">HBF26_10155</name>
</gene>
<proteinExistence type="predicted"/>
<reference evidence="4 5" key="1">
    <citation type="journal article" date="2011" name="Curr. Microbiol.">
        <title>Luteibacter jiangsuensis sp. nov.: a methamidophos-degrading bacterium isolated from a methamidophos-manufacturing factory.</title>
        <authorList>
            <person name="Wang L."/>
            <person name="Wang G.L."/>
            <person name="Li S.P."/>
            <person name="Jiang J.D."/>
        </authorList>
    </citation>
    <scope>NUCLEOTIDE SEQUENCE [LARGE SCALE GENOMIC DNA]</scope>
    <source>
        <strain evidence="4 5">CGMCC 1.10133</strain>
    </source>
</reference>
<evidence type="ECO:0000256" key="1">
    <source>
        <dbReference type="SAM" id="MobiDB-lite"/>
    </source>
</evidence>
<dbReference type="EMBL" id="JAAQQR010000004">
    <property type="protein sequence ID" value="NID05250.1"/>
    <property type="molecule type" value="Genomic_DNA"/>
</dbReference>
<sequence>MRRRIAVVSLLSFLGVAQATATETWMSVTLDGRKIGKMLVERHRQDDSVVTTQTIDLRINRGKTPLVVHSEVAATETAVGKPDAFTASSRSSGQETRTEGHRRDDGRFQVSTTVGGRSSVGLLTWPKGAALAEGQRLTIVAHGFAPGTRYKVRNFDATKQQVANLDVEVVGDEVVELPGGNETLHHLRQGLVGSDSTRRIDLWVDDNGNPRKTLSPMLGLRMETVACDEACANAPDQDLDVLRSSMVQAPRAMGSLRVLPLRYTIGIEGDAHSPLATTDEQQVTRVRQGVYDVTIGDAQAHGEARPTAEDIAPNPWVQSNAPEIHALAEKVAGGASNDLQRMRRLRSFLSDYVDQTGLDVGYASALETLETRRGDCTEHAVLLAALGRSLHIPTRIVTGLVYSDRFAGASRVFVPHTWVQSWIDDRWVSFDSAQRRFDATHIALGVGDGDPWRFFSAMASLGNIRIDRVAPVGGIPFMRQEPVLRTPPREPNRSQPVTPPRNKP</sequence>
<feature type="domain" description="Transglutaminase-like" evidence="3">
    <location>
        <begin position="368"/>
        <end position="434"/>
    </location>
</feature>
<feature type="compositionally biased region" description="Basic and acidic residues" evidence="1">
    <location>
        <begin position="96"/>
        <end position="106"/>
    </location>
</feature>
<feature type="region of interest" description="Disordered" evidence="1">
    <location>
        <begin position="79"/>
        <end position="106"/>
    </location>
</feature>
<protein>
    <submittedName>
        <fullName evidence="4">Transglutaminase domain-containing protein</fullName>
    </submittedName>
</protein>
<comment type="caution">
    <text evidence="4">The sequence shown here is derived from an EMBL/GenBank/DDBJ whole genome shotgun (WGS) entry which is preliminary data.</text>
</comment>
<feature type="chain" id="PRO_5046639163" evidence="2">
    <location>
        <begin position="22"/>
        <end position="504"/>
    </location>
</feature>